<dbReference type="PROSITE" id="PS51819">
    <property type="entry name" value="VOC"/>
    <property type="match status" value="1"/>
</dbReference>
<evidence type="ECO:0000313" key="3">
    <source>
        <dbReference type="Proteomes" id="UP000296469"/>
    </source>
</evidence>
<dbReference type="SUPFAM" id="SSF54593">
    <property type="entry name" value="Glyoxalase/Bleomycin resistance protein/Dihydroxybiphenyl dioxygenase"/>
    <property type="match status" value="1"/>
</dbReference>
<feature type="domain" description="VOC" evidence="1">
    <location>
        <begin position="4"/>
        <end position="120"/>
    </location>
</feature>
<dbReference type="OrthoDB" id="4548523at2"/>
<dbReference type="Gene3D" id="3.10.180.10">
    <property type="entry name" value="2,3-Dihydroxybiphenyl 1,2-Dioxygenase, domain 1"/>
    <property type="match status" value="1"/>
</dbReference>
<name>A0A4P7SPP1_9CELL</name>
<organism evidence="2 3">
    <name type="scientific">Cellulomonas shaoxiangyii</name>
    <dbReference type="NCBI Taxonomy" id="2566013"/>
    <lineage>
        <taxon>Bacteria</taxon>
        <taxon>Bacillati</taxon>
        <taxon>Actinomycetota</taxon>
        <taxon>Actinomycetes</taxon>
        <taxon>Micrococcales</taxon>
        <taxon>Cellulomonadaceae</taxon>
        <taxon>Cellulomonas</taxon>
    </lineage>
</organism>
<dbReference type="RefSeq" id="WP_135973327.1">
    <property type="nucleotide sequence ID" value="NZ_CP039291.1"/>
</dbReference>
<dbReference type="AlphaFoldDB" id="A0A4P7SPP1"/>
<dbReference type="InterPro" id="IPR004360">
    <property type="entry name" value="Glyas_Fos-R_dOase_dom"/>
</dbReference>
<accession>A0A4P7SPP1</accession>
<dbReference type="KEGG" id="celz:E5225_15135"/>
<keyword evidence="3" id="KW-1185">Reference proteome</keyword>
<proteinExistence type="predicted"/>
<evidence type="ECO:0000313" key="2">
    <source>
        <dbReference type="EMBL" id="QCB94693.1"/>
    </source>
</evidence>
<dbReference type="EMBL" id="CP039291">
    <property type="protein sequence ID" value="QCB94693.1"/>
    <property type="molecule type" value="Genomic_DNA"/>
</dbReference>
<dbReference type="Proteomes" id="UP000296469">
    <property type="component" value="Chromosome"/>
</dbReference>
<dbReference type="Pfam" id="PF00903">
    <property type="entry name" value="Glyoxalase"/>
    <property type="match status" value="1"/>
</dbReference>
<gene>
    <name evidence="2" type="ORF">E5225_15135</name>
</gene>
<dbReference type="InterPro" id="IPR037523">
    <property type="entry name" value="VOC_core"/>
</dbReference>
<reference evidence="2 3" key="1">
    <citation type="submission" date="2019-04" db="EMBL/GenBank/DDBJ databases">
        <title>Isolation and identification of Cellulomonas shaoxiangyii sp. Nov. isolated from feces of the Tibetan antelopes (Pantholops hodgsonii) in the Qinghai-Tibet plateau of China.</title>
        <authorList>
            <person name="Tian Z."/>
        </authorList>
    </citation>
    <scope>NUCLEOTIDE SEQUENCE [LARGE SCALE GENOMIC DNA]</scope>
    <source>
        <strain evidence="2 3">Z28</strain>
    </source>
</reference>
<sequence>MLRGVATISIYAEDHEAASAWYTELLGLEPYFRVPGYHEWRVGDHEDELGLIDAAYAPPNALGEPGGAVVQWHVDDLEAALARVLSLGATPREPVTERGEGFRTAVVVDPFGNLLGLMENPHWLEVQARGATAR</sequence>
<evidence type="ECO:0000259" key="1">
    <source>
        <dbReference type="PROSITE" id="PS51819"/>
    </source>
</evidence>
<protein>
    <submittedName>
        <fullName evidence="2">VOC family protein</fullName>
    </submittedName>
</protein>
<dbReference type="InterPro" id="IPR029068">
    <property type="entry name" value="Glyas_Bleomycin-R_OHBP_Dase"/>
</dbReference>